<dbReference type="PANTHER" id="PTHR33991">
    <property type="entry name" value="DNA REPAIR PROTEIN RECO"/>
    <property type="match status" value="1"/>
</dbReference>
<name>A0ABY5DJK6_9GAMM</name>
<protein>
    <submittedName>
        <fullName evidence="1">DNA repair protein RecO</fullName>
    </submittedName>
</protein>
<organism evidence="1 2">
    <name type="scientific">Candidatus Comchoanobacter bicostacola</name>
    <dbReference type="NCBI Taxonomy" id="2919598"/>
    <lineage>
        <taxon>Bacteria</taxon>
        <taxon>Pseudomonadati</taxon>
        <taxon>Pseudomonadota</taxon>
        <taxon>Gammaproteobacteria</taxon>
        <taxon>Candidatus Comchoanobacterales</taxon>
        <taxon>Candidatus Comchoanobacteraceae</taxon>
        <taxon>Candidatus Comchoanobacter</taxon>
    </lineage>
</organism>
<dbReference type="Pfam" id="PF02565">
    <property type="entry name" value="RecO_C"/>
    <property type="match status" value="1"/>
</dbReference>
<dbReference type="Proteomes" id="UP001055955">
    <property type="component" value="Chromosome"/>
</dbReference>
<dbReference type="RefSeq" id="WP_258568278.1">
    <property type="nucleotide sequence ID" value="NZ_CP092900.1"/>
</dbReference>
<keyword evidence="2" id="KW-1185">Reference proteome</keyword>
<accession>A0ABY5DJK6</accession>
<evidence type="ECO:0000313" key="1">
    <source>
        <dbReference type="EMBL" id="UTC24494.1"/>
    </source>
</evidence>
<dbReference type="Gene3D" id="1.20.1440.120">
    <property type="entry name" value="Recombination protein O, C-terminal domain"/>
    <property type="match status" value="1"/>
</dbReference>
<proteinExistence type="predicted"/>
<dbReference type="InterPro" id="IPR037278">
    <property type="entry name" value="ARFGAP/RecO"/>
</dbReference>
<dbReference type="InterPro" id="IPR042242">
    <property type="entry name" value="RecO_C"/>
</dbReference>
<dbReference type="InterPro" id="IPR003717">
    <property type="entry name" value="RecO"/>
</dbReference>
<evidence type="ECO:0000313" key="2">
    <source>
        <dbReference type="Proteomes" id="UP001055955"/>
    </source>
</evidence>
<gene>
    <name evidence="1" type="primary">recO</name>
    <name evidence="1" type="ORF">MMH89_04585</name>
</gene>
<sequence>MYATPGTVSKTCQQLTVGYLIHVRPHNEKTQFIVLFTHQEGLVSLACSTKKVYHPFTRYQISRTGSKRSAKIEATLDAPYLFTHKKLYCALYLNELIYHFCKEKDAHPQLFIYYAESLAQLEQQKIVEPVLRRFEINLLKEAGYELSTTGINQPYCTFSPNNGLMGCMNKAPNAIAVPELQSTLNNYTSSAEGKQFIRNIINLILSKQTKSRLFYEKIN</sequence>
<dbReference type="PANTHER" id="PTHR33991:SF1">
    <property type="entry name" value="DNA REPAIR PROTEIN RECO"/>
    <property type="match status" value="1"/>
</dbReference>
<reference evidence="1 2" key="1">
    <citation type="journal article" date="2022" name="Nat. Microbiol.">
        <title>The microbiome of a bacterivorous marine choanoflagellate contains a resource-demanding obligate bacterial associate.</title>
        <authorList>
            <person name="Needham D.M."/>
            <person name="Poirier C."/>
            <person name="Bachy C."/>
            <person name="George E.E."/>
            <person name="Wilken S."/>
            <person name="Yung C.C.M."/>
            <person name="Limardo A.J."/>
            <person name="Morando M."/>
            <person name="Sudek L."/>
            <person name="Malmstrom R.R."/>
            <person name="Keeling P.J."/>
            <person name="Santoro A.E."/>
            <person name="Worden A.Z."/>
        </authorList>
    </citation>
    <scope>NUCLEOTIDE SEQUENCE [LARGE SCALE GENOMIC DNA]</scope>
    <source>
        <strain evidence="1 2">Comchoano-1</strain>
    </source>
</reference>
<dbReference type="SUPFAM" id="SSF57863">
    <property type="entry name" value="ArfGap/RecO-like zinc finger"/>
    <property type="match status" value="1"/>
</dbReference>
<dbReference type="NCBIfam" id="TIGR00613">
    <property type="entry name" value="reco"/>
    <property type="match status" value="1"/>
</dbReference>
<dbReference type="EMBL" id="CP092900">
    <property type="protein sequence ID" value="UTC24494.1"/>
    <property type="molecule type" value="Genomic_DNA"/>
</dbReference>